<proteinExistence type="predicted"/>
<protein>
    <submittedName>
        <fullName evidence="2">Uncharacterized protein</fullName>
    </submittedName>
</protein>
<name>A0A834ISR8_RHYFE</name>
<feature type="signal peptide" evidence="1">
    <location>
        <begin position="1"/>
        <end position="24"/>
    </location>
</feature>
<keyword evidence="1" id="KW-0732">Signal</keyword>
<dbReference type="AlphaFoldDB" id="A0A834ISR8"/>
<evidence type="ECO:0000256" key="1">
    <source>
        <dbReference type="SAM" id="SignalP"/>
    </source>
</evidence>
<comment type="caution">
    <text evidence="2">The sequence shown here is derived from an EMBL/GenBank/DDBJ whole genome shotgun (WGS) entry which is preliminary data.</text>
</comment>
<reference evidence="2" key="1">
    <citation type="submission" date="2020-08" db="EMBL/GenBank/DDBJ databases">
        <title>Genome sequencing and assembly of the red palm weevil Rhynchophorus ferrugineus.</title>
        <authorList>
            <person name="Dias G.B."/>
            <person name="Bergman C.M."/>
            <person name="Manee M."/>
        </authorList>
    </citation>
    <scope>NUCLEOTIDE SEQUENCE</scope>
    <source>
        <strain evidence="2">AA-2017</strain>
        <tissue evidence="2">Whole larva</tissue>
    </source>
</reference>
<feature type="chain" id="PRO_5032816189" evidence="1">
    <location>
        <begin position="25"/>
        <end position="299"/>
    </location>
</feature>
<evidence type="ECO:0000313" key="3">
    <source>
        <dbReference type="Proteomes" id="UP000625711"/>
    </source>
</evidence>
<gene>
    <name evidence="2" type="ORF">GWI33_000964</name>
</gene>
<dbReference type="EMBL" id="JAACXV010000118">
    <property type="protein sequence ID" value="KAF7283300.1"/>
    <property type="molecule type" value="Genomic_DNA"/>
</dbReference>
<dbReference type="Proteomes" id="UP000625711">
    <property type="component" value="Unassembled WGS sequence"/>
</dbReference>
<keyword evidence="3" id="KW-1185">Reference proteome</keyword>
<organism evidence="2 3">
    <name type="scientific">Rhynchophorus ferrugineus</name>
    <name type="common">Red palm weevil</name>
    <name type="synonym">Curculio ferrugineus</name>
    <dbReference type="NCBI Taxonomy" id="354439"/>
    <lineage>
        <taxon>Eukaryota</taxon>
        <taxon>Metazoa</taxon>
        <taxon>Ecdysozoa</taxon>
        <taxon>Arthropoda</taxon>
        <taxon>Hexapoda</taxon>
        <taxon>Insecta</taxon>
        <taxon>Pterygota</taxon>
        <taxon>Neoptera</taxon>
        <taxon>Endopterygota</taxon>
        <taxon>Coleoptera</taxon>
        <taxon>Polyphaga</taxon>
        <taxon>Cucujiformia</taxon>
        <taxon>Curculionidae</taxon>
        <taxon>Dryophthorinae</taxon>
        <taxon>Rhynchophorus</taxon>
    </lineage>
</organism>
<evidence type="ECO:0000313" key="2">
    <source>
        <dbReference type="EMBL" id="KAF7283300.1"/>
    </source>
</evidence>
<sequence length="299" mass="33679">MPIIKFSLCVLAFLYLLSISECSAESGVLRDAKDVVGKARGVAKGVIEDVGKLFVTVVTLPAWKIIFAQKIFKKIVKVIEKMIKAVIEMIIKINTFKINTIAKFVKWAHLDIPLKYFYDSVTSLYKAKKKFIKKILHSLSNITGPYEKALLPITDKLSSRVLITLNWLEAFITGDISHCAGNTNLEVGATKALMQTKADKIKATIDRIILLLGFSDVVKKIKGEDVQSVETVFGTYKRSVRAVSSTFFKNRQDKVAFFKRDLDDTFIVNDRIVNLGEKIGCKFKTKKSCTLVPYFNNMF</sequence>
<accession>A0A834ISR8</accession>